<dbReference type="InterPro" id="IPR042163">
    <property type="entry name" value="PHF12"/>
</dbReference>
<reference evidence="3" key="1">
    <citation type="submission" date="2023-05" db="EMBL/GenBank/DDBJ databases">
        <title>Nepenthes gracilis genome sequencing.</title>
        <authorList>
            <person name="Fukushima K."/>
        </authorList>
    </citation>
    <scope>NUCLEOTIDE SEQUENCE</scope>
    <source>
        <strain evidence="3">SING2019-196</strain>
    </source>
</reference>
<dbReference type="GO" id="GO:0016747">
    <property type="term" value="F:acyltransferase activity, transferring groups other than amino-acyl groups"/>
    <property type="evidence" value="ECO:0007669"/>
    <property type="project" value="InterPro"/>
</dbReference>
<dbReference type="Gene3D" id="3.40.630.30">
    <property type="match status" value="1"/>
</dbReference>
<dbReference type="InterPro" id="IPR016181">
    <property type="entry name" value="Acyl_CoA_acyltransferase"/>
</dbReference>
<accession>A0AAD3SJQ6</accession>
<dbReference type="EMBL" id="BSYO01000012">
    <property type="protein sequence ID" value="GMH12708.1"/>
    <property type="molecule type" value="Genomic_DNA"/>
</dbReference>
<organism evidence="3 4">
    <name type="scientific">Nepenthes gracilis</name>
    <name type="common">Slender pitcher plant</name>
    <dbReference type="NCBI Taxonomy" id="150966"/>
    <lineage>
        <taxon>Eukaryota</taxon>
        <taxon>Viridiplantae</taxon>
        <taxon>Streptophyta</taxon>
        <taxon>Embryophyta</taxon>
        <taxon>Tracheophyta</taxon>
        <taxon>Spermatophyta</taxon>
        <taxon>Magnoliopsida</taxon>
        <taxon>eudicotyledons</taxon>
        <taxon>Gunneridae</taxon>
        <taxon>Pentapetalae</taxon>
        <taxon>Caryophyllales</taxon>
        <taxon>Nepenthaceae</taxon>
        <taxon>Nepenthes</taxon>
    </lineage>
</organism>
<evidence type="ECO:0000313" key="3">
    <source>
        <dbReference type="EMBL" id="GMH12708.1"/>
    </source>
</evidence>
<feature type="region of interest" description="Disordered" evidence="1">
    <location>
        <begin position="268"/>
        <end position="302"/>
    </location>
</feature>
<feature type="compositionally biased region" description="Polar residues" evidence="1">
    <location>
        <begin position="236"/>
        <end position="248"/>
    </location>
</feature>
<dbReference type="InterPro" id="IPR056511">
    <property type="entry name" value="IDM1_C"/>
</dbReference>
<dbReference type="GO" id="GO:0003714">
    <property type="term" value="F:transcription corepressor activity"/>
    <property type="evidence" value="ECO:0007669"/>
    <property type="project" value="InterPro"/>
</dbReference>
<dbReference type="Pfam" id="PF23209">
    <property type="entry name" value="IDM1_C"/>
    <property type="match status" value="1"/>
</dbReference>
<evidence type="ECO:0000256" key="1">
    <source>
        <dbReference type="SAM" id="MobiDB-lite"/>
    </source>
</evidence>
<feature type="domain" description="N-acetyltransferase" evidence="2">
    <location>
        <begin position="63"/>
        <end position="213"/>
    </location>
</feature>
<gene>
    <name evidence="3" type="ORF">Nepgr_014549</name>
</gene>
<dbReference type="GO" id="GO:0005634">
    <property type="term" value="C:nucleus"/>
    <property type="evidence" value="ECO:0007669"/>
    <property type="project" value="TreeGrafter"/>
</dbReference>
<dbReference type="SUPFAM" id="SSF55729">
    <property type="entry name" value="Acyl-CoA N-acyltransferases (Nat)"/>
    <property type="match status" value="1"/>
</dbReference>
<dbReference type="PANTHER" id="PTHR46309:SF12">
    <property type="entry name" value="GB|AAC80581.1"/>
    <property type="match status" value="1"/>
</dbReference>
<dbReference type="CDD" id="cd04301">
    <property type="entry name" value="NAT_SF"/>
    <property type="match status" value="1"/>
</dbReference>
<name>A0AAD3SJQ6_NEPGR</name>
<comment type="caution">
    <text evidence="3">The sequence shown here is derived from an EMBL/GenBank/DDBJ whole genome shotgun (WGS) entry which is preliminary data.</text>
</comment>
<dbReference type="PANTHER" id="PTHR46309">
    <property type="entry name" value="PHD FINGER PROTEIN 12"/>
    <property type="match status" value="1"/>
</dbReference>
<dbReference type="InterPro" id="IPR000182">
    <property type="entry name" value="GNAT_dom"/>
</dbReference>
<feature type="region of interest" description="Disordered" evidence="1">
    <location>
        <begin position="236"/>
        <end position="256"/>
    </location>
</feature>
<protein>
    <recommendedName>
        <fullName evidence="2">N-acetyltransferase domain-containing protein</fullName>
    </recommendedName>
</protein>
<dbReference type="Proteomes" id="UP001279734">
    <property type="component" value="Unassembled WGS sequence"/>
</dbReference>
<keyword evidence="4" id="KW-1185">Reference proteome</keyword>
<dbReference type="PROSITE" id="PS51186">
    <property type="entry name" value="GNAT"/>
    <property type="match status" value="1"/>
</dbReference>
<dbReference type="AlphaFoldDB" id="A0AAD3SJQ6"/>
<proteinExistence type="predicted"/>
<dbReference type="GO" id="GO:0006357">
    <property type="term" value="P:regulation of transcription by RNA polymerase II"/>
    <property type="evidence" value="ECO:0007669"/>
    <property type="project" value="TreeGrafter"/>
</dbReference>
<evidence type="ECO:0000313" key="4">
    <source>
        <dbReference type="Proteomes" id="UP001279734"/>
    </source>
</evidence>
<sequence>MLQRNLPTTISFCAGSDPSSILQICLGLQKLTSKPIPVGLNNLTWTLIKPMQYETDDLDESDMELMAENYIKLNVALEVMHECFEPVKEPRTKRDLVEDVIFNRGSELNRLNFRGFYTVLLERDEELITVAAIRFYGEQVAEVPLVGTRFQYRRHGMCRILMNELEKRLMELSVERLILPVVPSVLNTWITAFGFSQMTKFERLEFLAYTFLDFQGTVMCQKHLRKLPRSKSSVFREQISSPDMNQNHPSPPREHPIVTHHEACSIERGSSKSSEFDGDSSTMSEVFPSKQHEQSEVADQGPFNIKNVDISGGCESQAPPVAKCADDEKVDRHNSDGQFKCYKRKKALDVKPMPQSDYPNVQTGSRIVESSLVFLVIFSCIVEKLYMVVEVELGLSVLENRAVKYIIQMHSRNVYAI</sequence>
<evidence type="ECO:0000259" key="2">
    <source>
        <dbReference type="PROSITE" id="PS51186"/>
    </source>
</evidence>